<accession>A0ACC3SAS5</accession>
<name>A0ACC3SAS5_9PEZI</name>
<sequence>MSSAAVQAVQQSSRQFQQAAQGRDPYVAQPQQQPISTSSPASSRRQPRSSGGNGSAPNTPQQAQHASQNASPAMSTPRGQPLPASSHTSPADYQTSSYYAAQSQPPISAPPRTSSYPQGQNIPAYDDRPTSSAQYSGGYGSGSERERIKDDSARAAAEAARSRRQGGSSRESSGQYASEREPRQRPEVSRADTGPQDDPAILNRLVIADPEDDAQRERARAAEARGHPVQTDVASSGGLALVGSEGVDDGGRGAGHRSRQEHLRTAQPRKETKFGDYILGQTVGEGEFGKVKMGWKREGGVQVAIKLIRRESVGSNPNRLTKIYREIAILRELQHPNIVRLHEMVETERHIGIILEYASGGELFDYILNHRYLKDNAARRLFAQLVSGVGYLHKKGIVHRDLKLENLLLDRNRNIIITDFGFANTFNPNDELGEEIEYNLSNKDYVSKMGLEQVHKDGHRRGDLMQTSCGSPCYAAPELVVSDSLYTGRKVDVWSCGVILYAMLAGYLPFDDDPANPEGDNINLLYKYIVSTPLTFPEYVTPHARDLLRRILVPDPRKRADLFEVARHSWLNEYAHVVGFITSSTTTTTDIANATVSAGELESRIASGMTIAKALVLTSPAEEQFEPSQLARSASVREPAKTQPISPGGLMSKHGPVVPTEEDKPNRQRDAKRRTVQVEYVAPQTQTTRGEVSGAGAAPTTQTAPVTAAQGKTRARGDSTGGPVEVVSPSYQQTQRPPVSMGPPAPRPGREPPRSVSDSTAFTMSPPSTAARPATQGTIGGSRLPSRGNSYGLPAAAQVASTNAEGRFSRPVGDGTGRERPLSQHLPADYQYGARPSSNQLAQPPQAQQPPRGHRRSSTVDSITKFFGRSNSRRSTRGGPSAEERQEKPSRAYPPVSMKAPIPNDNYEATGRPSTESRRTSFGFSRKPSENNKPGDRSSRRFSFLPVSFSRLSFSGNPKDESGYSSDSRRGSMQASRSRPVSKQQSSGMAFGRGRSPSPSQSGTTNSSIPVLYNSDVDNRRLPQRPQNQPVRGATAPDLMGLEYGSGRPESQGQQHLQQQEARQQQQSGPTYLNYHATSPSHPQTQSQQSESYYTPAQSQESHSSHSTAMPPPSRPQYPPGFNSYDTPASPVTSSAQGGSGQRRQPSVLQKPRRFQEAYETGAGPAQHSGSSGGARRVMDWFRKRGRERGA</sequence>
<reference evidence="1" key="1">
    <citation type="submission" date="2024-02" db="EMBL/GenBank/DDBJ databases">
        <title>Metagenome Assembled Genome of Zalaria obscura JY119.</title>
        <authorList>
            <person name="Vighnesh L."/>
            <person name="Jagadeeshwari U."/>
            <person name="Venkata Ramana C."/>
            <person name="Sasikala C."/>
        </authorList>
    </citation>
    <scope>NUCLEOTIDE SEQUENCE</scope>
    <source>
        <strain evidence="1">JY119</strain>
    </source>
</reference>
<evidence type="ECO:0000313" key="1">
    <source>
        <dbReference type="EMBL" id="KAK8204411.1"/>
    </source>
</evidence>
<proteinExistence type="predicted"/>
<gene>
    <name evidence="1" type="ORF">M8818_005140</name>
</gene>
<keyword evidence="2" id="KW-1185">Reference proteome</keyword>
<organism evidence="1 2">
    <name type="scientific">Zalaria obscura</name>
    <dbReference type="NCBI Taxonomy" id="2024903"/>
    <lineage>
        <taxon>Eukaryota</taxon>
        <taxon>Fungi</taxon>
        <taxon>Dikarya</taxon>
        <taxon>Ascomycota</taxon>
        <taxon>Pezizomycotina</taxon>
        <taxon>Dothideomycetes</taxon>
        <taxon>Dothideomycetidae</taxon>
        <taxon>Dothideales</taxon>
        <taxon>Zalariaceae</taxon>
        <taxon>Zalaria</taxon>
    </lineage>
</organism>
<dbReference type="Proteomes" id="UP001320706">
    <property type="component" value="Unassembled WGS sequence"/>
</dbReference>
<protein>
    <submittedName>
        <fullName evidence="1">Uncharacterized protein</fullName>
    </submittedName>
</protein>
<dbReference type="EMBL" id="JAMKPW020000027">
    <property type="protein sequence ID" value="KAK8204411.1"/>
    <property type="molecule type" value="Genomic_DNA"/>
</dbReference>
<evidence type="ECO:0000313" key="2">
    <source>
        <dbReference type="Proteomes" id="UP001320706"/>
    </source>
</evidence>
<comment type="caution">
    <text evidence="1">The sequence shown here is derived from an EMBL/GenBank/DDBJ whole genome shotgun (WGS) entry which is preliminary data.</text>
</comment>